<gene>
    <name evidence="1" type="ORF">Tci_523034</name>
</gene>
<feature type="non-terminal residue" evidence="1">
    <location>
        <position position="1"/>
    </location>
</feature>
<proteinExistence type="predicted"/>
<name>A0A699IFX3_TANCI</name>
<dbReference type="AlphaFoldDB" id="A0A699IFX3"/>
<evidence type="ECO:0000313" key="1">
    <source>
        <dbReference type="EMBL" id="GEZ51061.1"/>
    </source>
</evidence>
<protein>
    <submittedName>
        <fullName evidence="1">Retrovirus-related Pol polyprotein from transposon TNT 1-94</fullName>
    </submittedName>
</protein>
<dbReference type="CDD" id="cd09272">
    <property type="entry name" value="RNase_HI_RT_Ty1"/>
    <property type="match status" value="1"/>
</dbReference>
<dbReference type="EMBL" id="BKCJ010287777">
    <property type="protein sequence ID" value="GEZ51061.1"/>
    <property type="molecule type" value="Genomic_DNA"/>
</dbReference>
<sequence length="467" mass="54231">WFPLLQKLPLLLVYPYTRRKGKEKMVKSDIPKKKKLQEQIDVQDTMELEEEMVRDAQRMNEQIARDAEIARIHAEKELQIMIDGLDMNNEIIAKYLQEYHQFATELPIGRRIELISDLVKYQDNYAKDFIPIGSKEESERLKRKRIRFEQDSAKRQKTSEEVLEEKLKEMMEQIPVEEVRITFNPHLTFTFNSQQEMDQQYPTVAKIPVLDTKKFKQWQFRIQQYLQHENYALWEVIEFGDSYVVPASSSSTTITDTASDESGSKSGRTVTLTAEDIKYKTARELWAAILKTFGGNEATKKTKKNLLKQQYGNFKAEGLETLEQTFNRLQVIVGMVVVVTGRNNGDEVAVGDVCVPITLIFKAVDPFSGNNINYNNKTLYYDSQSVIAISCNPVQHSRTKNIHTRSHFIKEHVKNGIIELYFVRTEYQLAGLFTKALPKNRFKYLVKRIGMRYLTPTELEVLAKESA</sequence>
<organism evidence="1">
    <name type="scientific">Tanacetum cinerariifolium</name>
    <name type="common">Dalmatian daisy</name>
    <name type="synonym">Chrysanthemum cinerariifolium</name>
    <dbReference type="NCBI Taxonomy" id="118510"/>
    <lineage>
        <taxon>Eukaryota</taxon>
        <taxon>Viridiplantae</taxon>
        <taxon>Streptophyta</taxon>
        <taxon>Embryophyta</taxon>
        <taxon>Tracheophyta</taxon>
        <taxon>Spermatophyta</taxon>
        <taxon>Magnoliopsida</taxon>
        <taxon>eudicotyledons</taxon>
        <taxon>Gunneridae</taxon>
        <taxon>Pentapetalae</taxon>
        <taxon>asterids</taxon>
        <taxon>campanulids</taxon>
        <taxon>Asterales</taxon>
        <taxon>Asteraceae</taxon>
        <taxon>Asteroideae</taxon>
        <taxon>Anthemideae</taxon>
        <taxon>Anthemidinae</taxon>
        <taxon>Tanacetum</taxon>
    </lineage>
</organism>
<comment type="caution">
    <text evidence="1">The sequence shown here is derived from an EMBL/GenBank/DDBJ whole genome shotgun (WGS) entry which is preliminary data.</text>
</comment>
<reference evidence="1" key="1">
    <citation type="journal article" date="2019" name="Sci. Rep.">
        <title>Draft genome of Tanacetum cinerariifolium, the natural source of mosquito coil.</title>
        <authorList>
            <person name="Yamashiro T."/>
            <person name="Shiraishi A."/>
            <person name="Satake H."/>
            <person name="Nakayama K."/>
        </authorList>
    </citation>
    <scope>NUCLEOTIDE SEQUENCE</scope>
</reference>
<accession>A0A699IFX3</accession>